<dbReference type="InterPro" id="IPR017475">
    <property type="entry name" value="EPS_sugar_tfrase"/>
</dbReference>
<dbReference type="PANTHER" id="PTHR30576">
    <property type="entry name" value="COLANIC BIOSYNTHESIS UDP-GLUCOSE LIPID CARRIER TRANSFERASE"/>
    <property type="match status" value="1"/>
</dbReference>
<dbReference type="InterPro" id="IPR003362">
    <property type="entry name" value="Bact_transf"/>
</dbReference>
<evidence type="ECO:0000313" key="11">
    <source>
        <dbReference type="Proteomes" id="UP000292781"/>
    </source>
</evidence>
<dbReference type="RefSeq" id="WP_131308390.1">
    <property type="nucleotide sequence ID" value="NZ_SJFN01000010.1"/>
</dbReference>
<evidence type="ECO:0000256" key="7">
    <source>
        <dbReference type="ARBA" id="ARBA00023169"/>
    </source>
</evidence>
<evidence type="ECO:0000259" key="9">
    <source>
        <dbReference type="Pfam" id="PF02397"/>
    </source>
</evidence>
<evidence type="ECO:0000256" key="6">
    <source>
        <dbReference type="ARBA" id="ARBA00023136"/>
    </source>
</evidence>
<organism evidence="10 11">
    <name type="scientific">Siculibacillus lacustris</name>
    <dbReference type="NCBI Taxonomy" id="1549641"/>
    <lineage>
        <taxon>Bacteria</taxon>
        <taxon>Pseudomonadati</taxon>
        <taxon>Pseudomonadota</taxon>
        <taxon>Alphaproteobacteria</taxon>
        <taxon>Hyphomicrobiales</taxon>
        <taxon>Ancalomicrobiaceae</taxon>
        <taxon>Siculibacillus</taxon>
    </lineage>
</organism>
<sequence>MSRLEQSRIDSDLWHGGVADRRSLRWSVEALQAFAMLSDVFFVVGAAILAWSVRSGEFATPWHGIDETLKVGLLSAILFVGYMMMRGGYSLAHLSAVRRQFVLVAQGWVLTFFVLAWIAFLFQVTTSFSRGVVSLHFLFGFAFLMVTHVVAARSLAKRFALGRMSLRRVAVVAVADDSGLDRIRRRLARKGIEVVMLSPISPTRVGRSGFMGACRGAVGDVRTALASTQIDGIYLFLSWKERRHIDELKAALSPMPVPIYLFADQDTERLLRRPRVQVGDMLGFELQRAPLTRTDRAAKRALDVAVAGTALLMLSPLMLLTAVAIAIETGFPILFRQNRKGFGARPFPILKFRSMTVQENGSVVTQASKNDVRVTRLGRVIRRTSIDELPQLINVLRGDMSIVGPRPHAVAHDDLYDGLIASYAFRQHVKPGITGWAQVNGCRGETREVDQMRARVEYDIWYINNWSLWLDVRIIVLTAFKIFVDKQAY</sequence>
<dbReference type="AlphaFoldDB" id="A0A4Q9VSG3"/>
<evidence type="ECO:0000256" key="1">
    <source>
        <dbReference type="ARBA" id="ARBA00004141"/>
    </source>
</evidence>
<reference evidence="10 11" key="1">
    <citation type="submission" date="2019-02" db="EMBL/GenBank/DDBJ databases">
        <title>Siculibacillus lacustris gen. nov., sp. nov., a new rosette-forming bacterium isolated from a freshwater crater lake (Lake St. Ana, Romania).</title>
        <authorList>
            <person name="Felfoldi T."/>
            <person name="Marton Z."/>
            <person name="Szabo A."/>
            <person name="Mentes A."/>
            <person name="Boka K."/>
            <person name="Marialigeti K."/>
            <person name="Mathe I."/>
            <person name="Koncz M."/>
            <person name="Schumann P."/>
            <person name="Toth E."/>
        </authorList>
    </citation>
    <scope>NUCLEOTIDE SEQUENCE [LARGE SCALE GENOMIC DNA]</scope>
    <source>
        <strain evidence="10 11">SA-279</strain>
    </source>
</reference>
<keyword evidence="6 8" id="KW-0472">Membrane</keyword>
<dbReference type="GO" id="GO:0000271">
    <property type="term" value="P:polysaccharide biosynthetic process"/>
    <property type="evidence" value="ECO:0007669"/>
    <property type="project" value="UniProtKB-KW"/>
</dbReference>
<keyword evidence="3 10" id="KW-0808">Transferase</keyword>
<feature type="transmembrane region" description="Helical" evidence="8">
    <location>
        <begin position="71"/>
        <end position="89"/>
    </location>
</feature>
<evidence type="ECO:0000256" key="5">
    <source>
        <dbReference type="ARBA" id="ARBA00022989"/>
    </source>
</evidence>
<evidence type="ECO:0000313" key="10">
    <source>
        <dbReference type="EMBL" id="TBW38785.1"/>
    </source>
</evidence>
<evidence type="ECO:0000256" key="3">
    <source>
        <dbReference type="ARBA" id="ARBA00022679"/>
    </source>
</evidence>
<feature type="transmembrane region" description="Helical" evidence="8">
    <location>
        <begin position="30"/>
        <end position="51"/>
    </location>
</feature>
<dbReference type="GO" id="GO:0009242">
    <property type="term" value="P:colanic acid biosynthetic process"/>
    <property type="evidence" value="ECO:0007669"/>
    <property type="project" value="TreeGrafter"/>
</dbReference>
<feature type="transmembrane region" description="Helical" evidence="8">
    <location>
        <begin position="301"/>
        <end position="327"/>
    </location>
</feature>
<feature type="domain" description="Bacterial sugar transferase" evidence="9">
    <location>
        <begin position="299"/>
        <end position="483"/>
    </location>
</feature>
<dbReference type="Proteomes" id="UP000292781">
    <property type="component" value="Unassembled WGS sequence"/>
</dbReference>
<evidence type="ECO:0000256" key="4">
    <source>
        <dbReference type="ARBA" id="ARBA00022692"/>
    </source>
</evidence>
<dbReference type="EC" id="2.7.8.31" evidence="10"/>
<dbReference type="Pfam" id="PF13727">
    <property type="entry name" value="CoA_binding_3"/>
    <property type="match status" value="1"/>
</dbReference>
<dbReference type="PANTHER" id="PTHR30576:SF21">
    <property type="entry name" value="UDP-GLUCOSE:UNDECAPRENYL-PHOSPHATE GLUCOSE-1-PHOSPHATE TRANSFERASE"/>
    <property type="match status" value="1"/>
</dbReference>
<dbReference type="OrthoDB" id="9808602at2"/>
<evidence type="ECO:0000256" key="8">
    <source>
        <dbReference type="SAM" id="Phobius"/>
    </source>
</evidence>
<comment type="subcellular location">
    <subcellularLocation>
        <location evidence="1">Membrane</location>
        <topology evidence="1">Multi-pass membrane protein</topology>
    </subcellularLocation>
</comment>
<dbReference type="GO" id="GO:0089702">
    <property type="term" value="F:undecaprenyl-phosphate glucose phosphotransferase activity"/>
    <property type="evidence" value="ECO:0007669"/>
    <property type="project" value="UniProtKB-EC"/>
</dbReference>
<name>A0A4Q9VSG3_9HYPH</name>
<proteinExistence type="inferred from homology"/>
<accession>A0A4Q9VSG3</accession>
<dbReference type="InterPro" id="IPR017473">
    <property type="entry name" value="Undecaprenyl-P_gluc_Ptfrase"/>
</dbReference>
<gene>
    <name evidence="10" type="ORF">EYW49_08830</name>
</gene>
<keyword evidence="11" id="KW-1185">Reference proteome</keyword>
<keyword evidence="4 8" id="KW-0812">Transmembrane</keyword>
<dbReference type="EMBL" id="SJFN01000010">
    <property type="protein sequence ID" value="TBW38785.1"/>
    <property type="molecule type" value="Genomic_DNA"/>
</dbReference>
<protein>
    <submittedName>
        <fullName evidence="10">Undecaprenyl-phosphate glucose phosphotransferase</fullName>
        <ecNumber evidence="10">2.7.8.31</ecNumber>
    </submittedName>
</protein>
<feature type="transmembrane region" description="Helical" evidence="8">
    <location>
        <begin position="101"/>
        <end position="122"/>
    </location>
</feature>
<dbReference type="GO" id="GO:0016020">
    <property type="term" value="C:membrane"/>
    <property type="evidence" value="ECO:0007669"/>
    <property type="project" value="UniProtKB-SubCell"/>
</dbReference>
<keyword evidence="5 8" id="KW-1133">Transmembrane helix</keyword>
<dbReference type="NCBIfam" id="TIGR03023">
    <property type="entry name" value="WcaJ_sugtrans"/>
    <property type="match status" value="1"/>
</dbReference>
<evidence type="ECO:0000256" key="2">
    <source>
        <dbReference type="ARBA" id="ARBA00006464"/>
    </source>
</evidence>
<comment type="caution">
    <text evidence="10">The sequence shown here is derived from an EMBL/GenBank/DDBJ whole genome shotgun (WGS) entry which is preliminary data.</text>
</comment>
<dbReference type="Pfam" id="PF02397">
    <property type="entry name" value="Bac_transf"/>
    <property type="match status" value="1"/>
</dbReference>
<feature type="transmembrane region" description="Helical" evidence="8">
    <location>
        <begin position="134"/>
        <end position="156"/>
    </location>
</feature>
<comment type="similarity">
    <text evidence="2">Belongs to the bacterial sugar transferase family.</text>
</comment>
<dbReference type="NCBIfam" id="TIGR03025">
    <property type="entry name" value="EPS_sugtrans"/>
    <property type="match status" value="1"/>
</dbReference>
<keyword evidence="7" id="KW-0270">Exopolysaccharide synthesis</keyword>